<evidence type="ECO:0000256" key="2">
    <source>
        <dbReference type="ARBA" id="ARBA00022803"/>
    </source>
</evidence>
<keyword evidence="1" id="KW-0677">Repeat</keyword>
<dbReference type="InterPro" id="IPR019734">
    <property type="entry name" value="TPR_rpt"/>
</dbReference>
<feature type="repeat" description="TPR" evidence="3">
    <location>
        <begin position="103"/>
        <end position="136"/>
    </location>
</feature>
<dbReference type="InterPro" id="IPR051685">
    <property type="entry name" value="Ycf3/AcsC/BcsC/TPR_MFPF"/>
</dbReference>
<gene>
    <name evidence="4" type="ORF">HP555_12305</name>
</gene>
<dbReference type="Pfam" id="PF12895">
    <property type="entry name" value="ANAPC3"/>
    <property type="match status" value="1"/>
</dbReference>
<proteinExistence type="predicted"/>
<name>A0A7T5VF10_9BACT</name>
<evidence type="ECO:0000256" key="3">
    <source>
        <dbReference type="PROSITE-ProRule" id="PRU00339"/>
    </source>
</evidence>
<dbReference type="PROSITE" id="PS50005">
    <property type="entry name" value="TPR"/>
    <property type="match status" value="1"/>
</dbReference>
<dbReference type="RefSeq" id="WP_199262876.1">
    <property type="nucleotide sequence ID" value="NZ_CP054140.1"/>
</dbReference>
<organism evidence="4 5">
    <name type="scientific">Desulfobulbus oligotrophicus</name>
    <dbReference type="NCBI Taxonomy" id="1909699"/>
    <lineage>
        <taxon>Bacteria</taxon>
        <taxon>Pseudomonadati</taxon>
        <taxon>Thermodesulfobacteriota</taxon>
        <taxon>Desulfobulbia</taxon>
        <taxon>Desulfobulbales</taxon>
        <taxon>Desulfobulbaceae</taxon>
        <taxon>Desulfobulbus</taxon>
    </lineage>
</organism>
<keyword evidence="5" id="KW-1185">Reference proteome</keyword>
<keyword evidence="2 3" id="KW-0802">TPR repeat</keyword>
<evidence type="ECO:0000256" key="1">
    <source>
        <dbReference type="ARBA" id="ARBA00022737"/>
    </source>
</evidence>
<protein>
    <submittedName>
        <fullName evidence="4">Tetratricopeptide repeat protein</fullName>
    </submittedName>
</protein>
<dbReference type="EMBL" id="CP054140">
    <property type="protein sequence ID" value="QQG66596.1"/>
    <property type="molecule type" value="Genomic_DNA"/>
</dbReference>
<dbReference type="PANTHER" id="PTHR44943:SF8">
    <property type="entry name" value="TPR REPEAT-CONTAINING PROTEIN MJ0263"/>
    <property type="match status" value="1"/>
</dbReference>
<dbReference type="Gene3D" id="1.25.40.10">
    <property type="entry name" value="Tetratricopeptide repeat domain"/>
    <property type="match status" value="2"/>
</dbReference>
<evidence type="ECO:0000313" key="4">
    <source>
        <dbReference type="EMBL" id="QQG66596.1"/>
    </source>
</evidence>
<dbReference type="SUPFAM" id="SSF48452">
    <property type="entry name" value="TPR-like"/>
    <property type="match status" value="2"/>
</dbReference>
<dbReference type="Proteomes" id="UP000596092">
    <property type="component" value="Chromosome"/>
</dbReference>
<accession>A0A7T5VF10</accession>
<sequence length="474" mass="54302">MENTARKIDTHEQAKVVGHIQLDTIKTTQVPLPAQTDTSPTAGSFLTQWTSTADDADTLRREHQRVVTEISLLQAENRWQAIVDLFHPVDDKVPELVAAGMETEIRSKVAFALTRLQRNDEAIQTLQQAIKQEPNSALLHYNLGYAALNELFTAKTERRIIPGKRKKELIELAHTNFATARALRPQSVTFCYRQAILCKEIEGKPKTAIPLFEQAITNWEQYSTDEQQRLHQQRPKYVKSLYHLASCLLEEGKADRSLQLLNQVEREDQGRNFLHPLFRHFAFGKVLYALNRHKEALDHLETAGQMADRHQPTDFVWELAARCALRLQQVDKAAACINRVPVQRRRPYVRWTEADVLATLGKTAEAMQVLQQCSERDRRSRHVALIRLSRLHLNMHQYQQGLDAAEQAVRFCEETYGNPSKEAQFWQAAGLHLLGKNTAALQILCMLEEGRFQYPHFRRLTDLVRAAISTAPRA</sequence>
<reference evidence="4 5" key="1">
    <citation type="submission" date="2020-05" db="EMBL/GenBank/DDBJ databases">
        <title>Complete genome of Desulfobulbus oligotrophicus.</title>
        <authorList>
            <person name="Podar M."/>
        </authorList>
    </citation>
    <scope>NUCLEOTIDE SEQUENCE [LARGE SCALE GENOMIC DNA]</scope>
    <source>
        <strain evidence="4 5">Prop6</strain>
    </source>
</reference>
<dbReference type="AlphaFoldDB" id="A0A7T5VF10"/>
<dbReference type="InterPro" id="IPR011990">
    <property type="entry name" value="TPR-like_helical_dom_sf"/>
</dbReference>
<dbReference type="KEGG" id="dog:HP555_12305"/>
<dbReference type="SMART" id="SM00028">
    <property type="entry name" value="TPR"/>
    <property type="match status" value="6"/>
</dbReference>
<evidence type="ECO:0000313" key="5">
    <source>
        <dbReference type="Proteomes" id="UP000596092"/>
    </source>
</evidence>
<dbReference type="PANTHER" id="PTHR44943">
    <property type="entry name" value="CELLULOSE SYNTHASE OPERON PROTEIN C"/>
    <property type="match status" value="1"/>
</dbReference>
<dbReference type="Pfam" id="PF13414">
    <property type="entry name" value="TPR_11"/>
    <property type="match status" value="1"/>
</dbReference>